<name>A0ABN9Y0V9_9DINO</name>
<accession>A0ABN9Y0V9</accession>
<protein>
    <submittedName>
        <fullName evidence="1">Uncharacterized protein</fullName>
    </submittedName>
</protein>
<organism evidence="1 2">
    <name type="scientific">Prorocentrum cordatum</name>
    <dbReference type="NCBI Taxonomy" id="2364126"/>
    <lineage>
        <taxon>Eukaryota</taxon>
        <taxon>Sar</taxon>
        <taxon>Alveolata</taxon>
        <taxon>Dinophyceae</taxon>
        <taxon>Prorocentrales</taxon>
        <taxon>Prorocentraceae</taxon>
        <taxon>Prorocentrum</taxon>
    </lineage>
</organism>
<comment type="caution">
    <text evidence="1">The sequence shown here is derived from an EMBL/GenBank/DDBJ whole genome shotgun (WGS) entry which is preliminary data.</text>
</comment>
<sequence>MAAWRSTMGIVVFEVDDTLSGYNEKHIDNINQLKGMIKRLPQKKDVSFRIDMGRYINEKLDPIELKRGQTRLQLLHCYSAFCSAAMQDISDTNSAVRRLQAAADLGLRIVPVPPGAARVASVSDGSFVADRETGARQRPARRCQGSRARRAMPLGLRLCLLAPLADDAGGKNIGSLETGVSQSADLCHLLVLAHSLEVADYVSEEYFPGLHLLDVGQGEVRVYKDCQRPKEGASPIAVRADWETMSAARRAFE</sequence>
<evidence type="ECO:0000313" key="1">
    <source>
        <dbReference type="EMBL" id="CAK0905443.1"/>
    </source>
</evidence>
<gene>
    <name evidence="1" type="ORF">PCOR1329_LOCUS81153</name>
</gene>
<feature type="non-terminal residue" evidence="1">
    <location>
        <position position="253"/>
    </location>
</feature>
<keyword evidence="2" id="KW-1185">Reference proteome</keyword>
<evidence type="ECO:0000313" key="2">
    <source>
        <dbReference type="Proteomes" id="UP001189429"/>
    </source>
</evidence>
<dbReference type="EMBL" id="CAUYUJ010021560">
    <property type="protein sequence ID" value="CAK0905443.1"/>
    <property type="molecule type" value="Genomic_DNA"/>
</dbReference>
<proteinExistence type="predicted"/>
<reference evidence="1" key="1">
    <citation type="submission" date="2023-10" db="EMBL/GenBank/DDBJ databases">
        <authorList>
            <person name="Chen Y."/>
            <person name="Shah S."/>
            <person name="Dougan E. K."/>
            <person name="Thang M."/>
            <person name="Chan C."/>
        </authorList>
    </citation>
    <scope>NUCLEOTIDE SEQUENCE [LARGE SCALE GENOMIC DNA]</scope>
</reference>
<dbReference type="Proteomes" id="UP001189429">
    <property type="component" value="Unassembled WGS sequence"/>
</dbReference>